<evidence type="ECO:0000313" key="2">
    <source>
        <dbReference type="Proteomes" id="UP000586722"/>
    </source>
</evidence>
<protein>
    <submittedName>
        <fullName evidence="1">Enterochelin esterase</fullName>
    </submittedName>
</protein>
<dbReference type="GO" id="GO:0016747">
    <property type="term" value="F:acyltransferase activity, transferring groups other than amino-acyl groups"/>
    <property type="evidence" value="ECO:0007669"/>
    <property type="project" value="TreeGrafter"/>
</dbReference>
<dbReference type="PANTHER" id="PTHR48098">
    <property type="entry name" value="ENTEROCHELIN ESTERASE-RELATED"/>
    <property type="match status" value="1"/>
</dbReference>
<proteinExistence type="predicted"/>
<dbReference type="AlphaFoldDB" id="A0A7X5J7P1"/>
<dbReference type="Pfam" id="PF00756">
    <property type="entry name" value="Esterase"/>
    <property type="match status" value="1"/>
</dbReference>
<dbReference type="SUPFAM" id="SSF53474">
    <property type="entry name" value="alpha/beta-Hydrolases"/>
    <property type="match status" value="1"/>
</dbReference>
<dbReference type="Proteomes" id="UP000586722">
    <property type="component" value="Unassembled WGS sequence"/>
</dbReference>
<dbReference type="InterPro" id="IPR000801">
    <property type="entry name" value="Esterase-like"/>
</dbReference>
<dbReference type="InterPro" id="IPR029058">
    <property type="entry name" value="AB_hydrolase_fold"/>
</dbReference>
<keyword evidence="2" id="KW-1185">Reference proteome</keyword>
<dbReference type="InterPro" id="IPR050583">
    <property type="entry name" value="Mycobacterial_A85_antigen"/>
</dbReference>
<accession>A0A7X5J7P1</accession>
<organism evidence="1 2">
    <name type="scientific">Pannonibacter tanglangensis</name>
    <dbReference type="NCBI Taxonomy" id="2750084"/>
    <lineage>
        <taxon>Bacteria</taxon>
        <taxon>Pseudomonadati</taxon>
        <taxon>Pseudomonadota</taxon>
        <taxon>Alphaproteobacteria</taxon>
        <taxon>Hyphomicrobiales</taxon>
        <taxon>Stappiaceae</taxon>
        <taxon>Pannonibacter</taxon>
    </lineage>
</organism>
<gene>
    <name evidence="1" type="ORF">GWI72_06385</name>
</gene>
<dbReference type="PANTHER" id="PTHR48098:SF1">
    <property type="entry name" value="DIACYLGLYCEROL ACYLTRANSFERASE_MYCOLYLTRANSFERASE AG85A"/>
    <property type="match status" value="1"/>
</dbReference>
<dbReference type="Gene3D" id="3.40.50.1820">
    <property type="entry name" value="alpha/beta hydrolase"/>
    <property type="match status" value="1"/>
</dbReference>
<evidence type="ECO:0000313" key="1">
    <source>
        <dbReference type="EMBL" id="NBN77894.1"/>
    </source>
</evidence>
<comment type="caution">
    <text evidence="1">The sequence shown here is derived from an EMBL/GenBank/DDBJ whole genome shotgun (WGS) entry which is preliminary data.</text>
</comment>
<dbReference type="RefSeq" id="WP_161708157.1">
    <property type="nucleotide sequence ID" value="NZ_JAABLQ010000001.1"/>
</dbReference>
<sequence length="336" mass="36312">MRKRHDIPAGTLHSLTVESDLIAANMLGDPAARETVVYVPHGHDGAGLPLLMDLAGFTGSGLGHVAWKNFGENLPERLDRLIHEGTLPPVVVAMPDGFTRLGGNQYIDSLAMGRWGSYLTGPVLAAVEGRFGCGGKGRRGVFGKSSGGYGAILHAMLHPDIWSAAACHSGDMGFELCYLPDMPNVLRALARKEMSIERFITDFEAGPKFGGGDIHVLMSLAMAATYDPDPTAFLGIRLPVDPDTCALIPERWSAWLAHDPVTLAPTHLEALRSMKALWIDCGRVDQYNLVYGARRLTRLLSGAGVAHTYEEFDDNHSSIDYRLDRSLPVLASALLA</sequence>
<dbReference type="EMBL" id="JAABLQ010000001">
    <property type="protein sequence ID" value="NBN77894.1"/>
    <property type="molecule type" value="Genomic_DNA"/>
</dbReference>
<name>A0A7X5J7P1_9HYPH</name>
<reference evidence="2" key="1">
    <citation type="submission" date="2020-01" db="EMBL/GenBank/DDBJ databases">
        <authorList>
            <person name="Fang Y."/>
            <person name="Sun R."/>
            <person name="Nie L."/>
            <person name="He J."/>
            <person name="Hao L."/>
            <person name="Wang L."/>
            <person name="Su S."/>
            <person name="Lv E."/>
            <person name="Zhang Z."/>
            <person name="Xie R."/>
            <person name="Liu H."/>
        </authorList>
    </citation>
    <scope>NUCLEOTIDE SEQUENCE [LARGE SCALE GENOMIC DNA]</scope>
    <source>
        <strain evidence="2">XCT-53</strain>
    </source>
</reference>